<dbReference type="RefSeq" id="WP_070908593.1">
    <property type="nucleotide sequence ID" value="NZ_MIKE01000027.1"/>
</dbReference>
<name>A0A1S1IZ87_9FLAO</name>
<dbReference type="OrthoDB" id="2080138at2"/>
<sequence>MSKELDKKTKGSWLIHHTNKLQGVINQSGFENTFLAGKAGILLSAISANQSITINSERLKVLAKAANINTTFELPKLIEVLQNQELIDTSATGIAVLGVTSNKTLEHTSDIFDALAPSGNENASIALAERASISPIFATDISEELSDTYKLSFGELNQLLADSESIGFVDIEKITDTDKLLFNGNLFRRDSTQKIKNVLDSLKPEEQGKLNELTETLKKNACISVEYAENLLGLNLFQKVVAVGLFDISVVSNSTENVGFLTLPSAFSKYSDSMVDDAFDLAKAFVSSITYGMTKSSYARGQIHLVDALLRALVRGESVGPVRAIAEDYKILELKGVVQVSQGSKNGRSGPMLSLLKKEVGELALQVIQQGDVSEHSLSALPTAAVTKFNGPEYNREKTRRKQTSINPKATNDMLSILRTGGKF</sequence>
<evidence type="ECO:0000313" key="4">
    <source>
        <dbReference type="Proteomes" id="UP000198319"/>
    </source>
</evidence>
<gene>
    <name evidence="2" type="ORF">B0A71_20590</name>
    <name evidence="1" type="ORF">BHE19_17875</name>
</gene>
<comment type="caution">
    <text evidence="1">The sequence shown here is derived from an EMBL/GenBank/DDBJ whole genome shotgun (WGS) entry which is preliminary data.</text>
</comment>
<evidence type="ECO:0000313" key="3">
    <source>
        <dbReference type="Proteomes" id="UP000180252"/>
    </source>
</evidence>
<evidence type="ECO:0000313" key="1">
    <source>
        <dbReference type="EMBL" id="OHT43647.1"/>
    </source>
</evidence>
<dbReference type="AlphaFoldDB" id="A0A1S1IZ87"/>
<accession>A0A1S1IZ87</accession>
<reference evidence="2 4" key="3">
    <citation type="submission" date="2016-11" db="EMBL/GenBank/DDBJ databases">
        <title>Whole genomes of Flavobacteriaceae.</title>
        <authorList>
            <person name="Stine C."/>
            <person name="Li C."/>
            <person name="Tadesse D."/>
        </authorList>
    </citation>
    <scope>NUCLEOTIDE SEQUENCE [LARGE SCALE GENOMIC DNA]</scope>
    <source>
        <strain evidence="2 4">ATCC BAA-2541</strain>
    </source>
</reference>
<keyword evidence="4" id="KW-1185">Reference proteome</keyword>
<protein>
    <submittedName>
        <fullName evidence="1">Uncharacterized protein</fullName>
    </submittedName>
</protein>
<dbReference type="Proteomes" id="UP000198319">
    <property type="component" value="Unassembled WGS sequence"/>
</dbReference>
<proteinExistence type="predicted"/>
<dbReference type="EMBL" id="MUHG01000033">
    <property type="protein sequence ID" value="OXB15539.1"/>
    <property type="molecule type" value="Genomic_DNA"/>
</dbReference>
<reference evidence="3" key="1">
    <citation type="submission" date="2016-09" db="EMBL/GenBank/DDBJ databases">
        <authorList>
            <person name="Chen S."/>
            <person name="Walker E."/>
        </authorList>
    </citation>
    <scope>NUCLEOTIDE SEQUENCE [LARGE SCALE GENOMIC DNA]</scope>
    <source>
        <strain evidence="3">MSU</strain>
    </source>
</reference>
<evidence type="ECO:0000313" key="2">
    <source>
        <dbReference type="EMBL" id="OXB15539.1"/>
    </source>
</evidence>
<reference evidence="1" key="2">
    <citation type="submission" date="2016-09" db="EMBL/GenBank/DDBJ databases">
        <authorList>
            <person name="Capua I."/>
            <person name="De Benedictis P."/>
            <person name="Joannis T."/>
            <person name="Lombin L.H."/>
            <person name="Cattoli G."/>
        </authorList>
    </citation>
    <scope>NUCLEOTIDE SEQUENCE [LARGE SCALE GENOMIC DNA]</scope>
    <source>
        <strain evidence="1">MSU</strain>
    </source>
</reference>
<dbReference type="EMBL" id="MIKE01000027">
    <property type="protein sequence ID" value="OHT43647.1"/>
    <property type="molecule type" value="Genomic_DNA"/>
</dbReference>
<dbReference type="Proteomes" id="UP000180252">
    <property type="component" value="Unassembled WGS sequence"/>
</dbReference>
<organism evidence="1 3">
    <name type="scientific">Flavobacterium tructae</name>
    <dbReference type="NCBI Taxonomy" id="1114873"/>
    <lineage>
        <taxon>Bacteria</taxon>
        <taxon>Pseudomonadati</taxon>
        <taxon>Bacteroidota</taxon>
        <taxon>Flavobacteriia</taxon>
        <taxon>Flavobacteriales</taxon>
        <taxon>Flavobacteriaceae</taxon>
        <taxon>Flavobacterium</taxon>
    </lineage>
</organism>
<dbReference type="STRING" id="1278819.BHE19_17875"/>